<dbReference type="OrthoDB" id="9802050at2"/>
<dbReference type="Gene3D" id="3.40.630.40">
    <property type="entry name" value="Zn-dependent exopeptidases"/>
    <property type="match status" value="1"/>
</dbReference>
<reference evidence="2" key="1">
    <citation type="submission" date="2016-10" db="EMBL/GenBank/DDBJ databases">
        <authorList>
            <person name="Varghese N."/>
            <person name="Submissions S."/>
        </authorList>
    </citation>
    <scope>NUCLEOTIDE SEQUENCE [LARGE SCALE GENOMIC DNA]</scope>
    <source>
        <strain evidence="2">DSM 21424</strain>
    </source>
</reference>
<proteinExistence type="predicted"/>
<accession>A0A1G7F6M9</accession>
<dbReference type="Proteomes" id="UP000198922">
    <property type="component" value="Unassembled WGS sequence"/>
</dbReference>
<keyword evidence="2" id="KW-1185">Reference proteome</keyword>
<evidence type="ECO:0000313" key="1">
    <source>
        <dbReference type="EMBL" id="SDE71511.1"/>
    </source>
</evidence>
<keyword evidence="1" id="KW-0378">Hydrolase</keyword>
<dbReference type="STRING" id="521013.SAMN04488567_2449"/>
<dbReference type="AlphaFoldDB" id="A0A1G7F6M9"/>
<dbReference type="GO" id="GO:0016787">
    <property type="term" value="F:hydrolase activity"/>
    <property type="evidence" value="ECO:0007669"/>
    <property type="project" value="UniProtKB-KW"/>
</dbReference>
<gene>
    <name evidence="1" type="ORF">SAMN04488567_2449</name>
</gene>
<sequence>MDAFQLIRPATRTTSVVFASPHSGRDYPDSLLARAILDARQIRSSEDAYVDRLFAAVPDSGAPLLLARHPRAWVDLNRAADEFDPALIEGIPSRSHNPRVASGLGVIPRVVAGGRPIYRGKIALSEAQRRIAESWRPYHAALSGLLSESLEGFGEAILIDCHSMPHEAIELVGGRGGPRPHVVLGDRFGAAAAPEIVARIEQAFVAAGLRVARNTPFAGAYIAQSYGRPSRRQHAVQVEIDRSLYMDEARVVPHSGFEAFRDRLAAVIADLAEIGRPALRPLAAE</sequence>
<dbReference type="EMBL" id="FNAT01000003">
    <property type="protein sequence ID" value="SDE71511.1"/>
    <property type="molecule type" value="Genomic_DNA"/>
</dbReference>
<name>A0A1G7F6M9_9RHOB</name>
<dbReference type="InterPro" id="IPR007709">
    <property type="entry name" value="N-FG_amidohydro"/>
</dbReference>
<dbReference type="SUPFAM" id="SSF53187">
    <property type="entry name" value="Zn-dependent exopeptidases"/>
    <property type="match status" value="1"/>
</dbReference>
<dbReference type="RefSeq" id="WP_090112320.1">
    <property type="nucleotide sequence ID" value="NZ_FNAT01000003.1"/>
</dbReference>
<protein>
    <submittedName>
        <fullName evidence="1">N-formylglutamate amidohydrolase</fullName>
    </submittedName>
</protein>
<organism evidence="1 2">
    <name type="scientific">Limimaricola pyoseonensis</name>
    <dbReference type="NCBI Taxonomy" id="521013"/>
    <lineage>
        <taxon>Bacteria</taxon>
        <taxon>Pseudomonadati</taxon>
        <taxon>Pseudomonadota</taxon>
        <taxon>Alphaproteobacteria</taxon>
        <taxon>Rhodobacterales</taxon>
        <taxon>Paracoccaceae</taxon>
        <taxon>Limimaricola</taxon>
    </lineage>
</organism>
<dbReference type="Pfam" id="PF05013">
    <property type="entry name" value="FGase"/>
    <property type="match status" value="1"/>
</dbReference>
<evidence type="ECO:0000313" key="2">
    <source>
        <dbReference type="Proteomes" id="UP000198922"/>
    </source>
</evidence>